<comment type="caution">
    <text evidence="8">The sequence shown here is derived from an EMBL/GenBank/DDBJ whole genome shotgun (WGS) entry which is preliminary data.</text>
</comment>
<feature type="compositionally biased region" description="Basic and acidic residues" evidence="6">
    <location>
        <begin position="409"/>
        <end position="437"/>
    </location>
</feature>
<dbReference type="SMART" id="SM00132">
    <property type="entry name" value="LIM"/>
    <property type="match status" value="2"/>
</dbReference>
<proteinExistence type="predicted"/>
<name>A0ABP0D6U1_9PEZI</name>
<dbReference type="EMBL" id="CAWUON010000002">
    <property type="protein sequence ID" value="CAK7263067.1"/>
    <property type="molecule type" value="Genomic_DNA"/>
</dbReference>
<keyword evidence="4 5" id="KW-0440">LIM domain</keyword>
<dbReference type="PROSITE" id="PS00478">
    <property type="entry name" value="LIM_DOMAIN_1"/>
    <property type="match status" value="1"/>
</dbReference>
<dbReference type="InterPro" id="IPR001781">
    <property type="entry name" value="Znf_LIM"/>
</dbReference>
<feature type="compositionally biased region" description="Basic and acidic residues" evidence="6">
    <location>
        <begin position="81"/>
        <end position="91"/>
    </location>
</feature>
<dbReference type="PANTHER" id="PTHR24205:SF16">
    <property type="entry name" value="GH01042P-RELATED"/>
    <property type="match status" value="1"/>
</dbReference>
<reference evidence="8 9" key="1">
    <citation type="submission" date="2024-01" db="EMBL/GenBank/DDBJ databases">
        <authorList>
            <person name="Allen C."/>
            <person name="Tagirdzhanova G."/>
        </authorList>
    </citation>
    <scope>NUCLEOTIDE SEQUENCE [LARGE SCALE GENOMIC DNA]</scope>
    <source>
        <strain evidence="8 9">CBS 119000</strain>
    </source>
</reference>
<keyword evidence="1 5" id="KW-0479">Metal-binding</keyword>
<evidence type="ECO:0000256" key="1">
    <source>
        <dbReference type="ARBA" id="ARBA00022723"/>
    </source>
</evidence>
<feature type="compositionally biased region" description="Low complexity" evidence="6">
    <location>
        <begin position="112"/>
        <end position="122"/>
    </location>
</feature>
<evidence type="ECO:0000313" key="9">
    <source>
        <dbReference type="Proteomes" id="UP001642502"/>
    </source>
</evidence>
<feature type="compositionally biased region" description="Pro residues" evidence="6">
    <location>
        <begin position="594"/>
        <end position="603"/>
    </location>
</feature>
<sequence>MDRPASFFPTIKCSSCGQKIEISLMGEHICSSSAAKAASPPPPPRLDTFMAYGAERNNIDNTGGRYKSNYNGDSSYGYGSRDQDRSDRLPPKVDTLAANRSYYRAGQLTPGSSNSSSSQSVSPRTPLGMIADGPQTAGLSGSSSGGGDYFGAKSPQAQQSRHPGGYGGLDAYDAYPPPPSSSPRHQRPGLAQPTLPLKNGAMPAQRQASRSDYRREEADYNPQDNFPQPSFHRAETFPRLNECAEPPARTPSAPGPRPDRARRPADDLASYSFQPYGTSPVGGAGGQPSDHTRQPSMGPDTSRPPPPRTSLLRPSTSGRNGGSFDVKTPPIDLAAEFGIGNPYHSASNSMSSTVSSVMSRPGLPFSSSLSSLSSASSFTTSSSSVASLNNCSSSSLRTSPHPGPLPRGARHDAPQDLDRGGQDDPLRREPSQAKDDLYPGGSHTTTRTASPLPVSPLSPMSPMPSRGNCKACRQLITGKSVSSADGRLTGRYHKACFVCYTCREPFSSATFYVHDDKPYCERHYHAVNGSLCGTCQVGIEGPYLADETDAKHHPNCFVCRDCKQSLRDGYFEVAGSVYCERDAQKRVQQSWQPAPSPPFPRSYPPSRGGGGVGGGGGGMGNSLAVPRGLPPSHNMSRRPFNVMPPPHAMGPAHGNRLQPSNLRPRMEKRITRLGMM</sequence>
<evidence type="ECO:0000256" key="5">
    <source>
        <dbReference type="PROSITE-ProRule" id="PRU00125"/>
    </source>
</evidence>
<keyword evidence="9" id="KW-1185">Reference proteome</keyword>
<dbReference type="PROSITE" id="PS50023">
    <property type="entry name" value="LIM_DOMAIN_2"/>
    <property type="match status" value="2"/>
</dbReference>
<dbReference type="PANTHER" id="PTHR24205">
    <property type="entry name" value="FOUR AND A HALF LIM DOMAINS PROTEIN"/>
    <property type="match status" value="1"/>
</dbReference>
<dbReference type="SUPFAM" id="SSF57716">
    <property type="entry name" value="Glucocorticoid receptor-like (DNA-binding domain)"/>
    <property type="match status" value="1"/>
</dbReference>
<evidence type="ECO:0000256" key="2">
    <source>
        <dbReference type="ARBA" id="ARBA00022737"/>
    </source>
</evidence>
<feature type="compositionally biased region" description="Basic and acidic residues" evidence="6">
    <location>
        <begin position="257"/>
        <end position="266"/>
    </location>
</feature>
<gene>
    <name evidence="8" type="ORF">SEPCBS119000_000294</name>
</gene>
<feature type="compositionally biased region" description="Low complexity" evidence="6">
    <location>
        <begin position="366"/>
        <end position="399"/>
    </location>
</feature>
<evidence type="ECO:0000259" key="7">
    <source>
        <dbReference type="PROSITE" id="PS50023"/>
    </source>
</evidence>
<keyword evidence="3 5" id="KW-0862">Zinc</keyword>
<accession>A0ABP0D6U1</accession>
<feature type="region of interest" description="Disordered" evidence="6">
    <location>
        <begin position="588"/>
        <end position="630"/>
    </location>
</feature>
<feature type="region of interest" description="Disordered" evidence="6">
    <location>
        <begin position="57"/>
        <end position="329"/>
    </location>
</feature>
<dbReference type="Proteomes" id="UP001642502">
    <property type="component" value="Unassembled WGS sequence"/>
</dbReference>
<dbReference type="CDD" id="cd08368">
    <property type="entry name" value="LIM"/>
    <property type="match status" value="1"/>
</dbReference>
<keyword evidence="2" id="KW-0677">Repeat</keyword>
<feature type="region of interest" description="Disordered" evidence="6">
    <location>
        <begin position="366"/>
        <end position="466"/>
    </location>
</feature>
<evidence type="ECO:0000256" key="6">
    <source>
        <dbReference type="SAM" id="MobiDB-lite"/>
    </source>
</evidence>
<dbReference type="CDD" id="cd09397">
    <property type="entry name" value="LIM1_UF1"/>
    <property type="match status" value="1"/>
</dbReference>
<feature type="domain" description="LIM zinc-binding" evidence="7">
    <location>
        <begin position="467"/>
        <end position="530"/>
    </location>
</feature>
<feature type="compositionally biased region" description="Gly residues" evidence="6">
    <location>
        <begin position="607"/>
        <end position="620"/>
    </location>
</feature>
<evidence type="ECO:0000256" key="4">
    <source>
        <dbReference type="ARBA" id="ARBA00023038"/>
    </source>
</evidence>
<feature type="compositionally biased region" description="Pro residues" evidence="6">
    <location>
        <begin position="453"/>
        <end position="462"/>
    </location>
</feature>
<feature type="domain" description="LIM zinc-binding" evidence="7">
    <location>
        <begin position="531"/>
        <end position="589"/>
    </location>
</feature>
<feature type="compositionally biased region" description="Basic and acidic residues" evidence="6">
    <location>
        <begin position="209"/>
        <end position="218"/>
    </location>
</feature>
<organism evidence="8 9">
    <name type="scientific">Sporothrix epigloea</name>
    <dbReference type="NCBI Taxonomy" id="1892477"/>
    <lineage>
        <taxon>Eukaryota</taxon>
        <taxon>Fungi</taxon>
        <taxon>Dikarya</taxon>
        <taxon>Ascomycota</taxon>
        <taxon>Pezizomycotina</taxon>
        <taxon>Sordariomycetes</taxon>
        <taxon>Sordariomycetidae</taxon>
        <taxon>Ophiostomatales</taxon>
        <taxon>Ophiostomataceae</taxon>
        <taxon>Sporothrix</taxon>
    </lineage>
</organism>
<dbReference type="Pfam" id="PF00412">
    <property type="entry name" value="LIM"/>
    <property type="match status" value="2"/>
</dbReference>
<evidence type="ECO:0000313" key="8">
    <source>
        <dbReference type="EMBL" id="CAK7263067.1"/>
    </source>
</evidence>
<evidence type="ECO:0000256" key="3">
    <source>
        <dbReference type="ARBA" id="ARBA00022833"/>
    </source>
</evidence>
<dbReference type="Gene3D" id="2.10.110.10">
    <property type="entry name" value="Cysteine Rich Protein"/>
    <property type="match status" value="2"/>
</dbReference>
<protein>
    <recommendedName>
        <fullName evidence="7">LIM zinc-binding domain-containing protein</fullName>
    </recommendedName>
</protein>